<feature type="transmembrane region" description="Helical" evidence="7">
    <location>
        <begin position="222"/>
        <end position="247"/>
    </location>
</feature>
<dbReference type="GO" id="GO:0005886">
    <property type="term" value="C:plasma membrane"/>
    <property type="evidence" value="ECO:0007669"/>
    <property type="project" value="UniProtKB-SubCell"/>
</dbReference>
<comment type="subcellular location">
    <subcellularLocation>
        <location evidence="1">Cell membrane</location>
        <topology evidence="1">Multi-pass membrane protein</topology>
    </subcellularLocation>
</comment>
<dbReference type="Pfam" id="PF03977">
    <property type="entry name" value="OAD_beta"/>
    <property type="match status" value="1"/>
</dbReference>
<evidence type="ECO:0000256" key="1">
    <source>
        <dbReference type="ARBA" id="ARBA00004651"/>
    </source>
</evidence>
<protein>
    <recommendedName>
        <fullName evidence="9">Glutaconyl-CoA decarboxylase subunit beta</fullName>
    </recommendedName>
</protein>
<organism evidence="8">
    <name type="scientific">marine metagenome</name>
    <dbReference type="NCBI Taxonomy" id="408172"/>
    <lineage>
        <taxon>unclassified sequences</taxon>
        <taxon>metagenomes</taxon>
        <taxon>ecological metagenomes</taxon>
    </lineage>
</organism>
<keyword evidence="4" id="KW-1278">Translocase</keyword>
<dbReference type="GO" id="GO:0006814">
    <property type="term" value="P:sodium ion transport"/>
    <property type="evidence" value="ECO:0007669"/>
    <property type="project" value="InterPro"/>
</dbReference>
<keyword evidence="5 7" id="KW-1133">Transmembrane helix</keyword>
<dbReference type="NCBIfam" id="TIGR01109">
    <property type="entry name" value="Na_pump_decarbB"/>
    <property type="match status" value="1"/>
</dbReference>
<feature type="transmembrane region" description="Helical" evidence="7">
    <location>
        <begin position="43"/>
        <end position="63"/>
    </location>
</feature>
<evidence type="ECO:0000256" key="6">
    <source>
        <dbReference type="ARBA" id="ARBA00023136"/>
    </source>
</evidence>
<keyword evidence="2" id="KW-1003">Cell membrane</keyword>
<keyword evidence="6 7" id="KW-0472">Membrane</keyword>
<dbReference type="EMBL" id="UINC01085265">
    <property type="protein sequence ID" value="SVC32650.1"/>
    <property type="molecule type" value="Genomic_DNA"/>
</dbReference>
<keyword evidence="3 7" id="KW-0812">Transmembrane</keyword>
<evidence type="ECO:0000256" key="4">
    <source>
        <dbReference type="ARBA" id="ARBA00022967"/>
    </source>
</evidence>
<accession>A0A382L7L6</accession>
<feature type="non-terminal residue" evidence="8">
    <location>
        <position position="1"/>
    </location>
</feature>
<feature type="transmembrane region" description="Helical" evidence="7">
    <location>
        <begin position="268"/>
        <end position="286"/>
    </location>
</feature>
<evidence type="ECO:0000256" key="5">
    <source>
        <dbReference type="ARBA" id="ARBA00022989"/>
    </source>
</evidence>
<evidence type="ECO:0008006" key="9">
    <source>
        <dbReference type="Google" id="ProtNLM"/>
    </source>
</evidence>
<dbReference type="PIRSF" id="PIRSF015658">
    <property type="entry name" value="MmdB_OadB"/>
    <property type="match status" value="1"/>
</dbReference>
<evidence type="ECO:0000256" key="2">
    <source>
        <dbReference type="ARBA" id="ARBA00022475"/>
    </source>
</evidence>
<evidence type="ECO:0000256" key="3">
    <source>
        <dbReference type="ARBA" id="ARBA00022692"/>
    </source>
</evidence>
<evidence type="ECO:0000256" key="7">
    <source>
        <dbReference type="SAM" id="Phobius"/>
    </source>
</evidence>
<sequence length="321" mass="34624">VIEQLLDFIRTTGLFNIGWRDTVMILVGLIFIYLAIKKDWEPYELLPIGLGIIAANLPLTGLITPPTSDSLNQEAGIFGVFFHYGLSFWNILPPIIFLGIGALTDFGPVIANPKTLLLGAAAQIGIFVAFWGALIAGSLGMNFGIEEAASIGIIGGADGPTTIFLSARLAPEILGITAVIAYSYMAAVAFIQPPLMKLFTTEKERQIVMRPLREVSKLEKLIFPNVALIAIILVVPKSAPLIAMFMIGNLFRESGAVPRLTKSASNEILNIATIFLMITVGTQLTADRVFDWQTMVILILGLVAFSCGTIGGILFAKIMNL</sequence>
<feature type="non-terminal residue" evidence="8">
    <location>
        <position position="321"/>
    </location>
</feature>
<feature type="transmembrane region" description="Helical" evidence="7">
    <location>
        <begin position="115"/>
        <end position="136"/>
    </location>
</feature>
<gene>
    <name evidence="8" type="ORF">METZ01_LOCUS285504</name>
</gene>
<dbReference type="InterPro" id="IPR005661">
    <property type="entry name" value="OadB_MmdB"/>
</dbReference>
<feature type="transmembrane region" description="Helical" evidence="7">
    <location>
        <begin position="173"/>
        <end position="191"/>
    </location>
</feature>
<reference evidence="8" key="1">
    <citation type="submission" date="2018-05" db="EMBL/GenBank/DDBJ databases">
        <authorList>
            <person name="Lanie J.A."/>
            <person name="Ng W.-L."/>
            <person name="Kazmierczak K.M."/>
            <person name="Andrzejewski T.M."/>
            <person name="Davidsen T.M."/>
            <person name="Wayne K.J."/>
            <person name="Tettelin H."/>
            <person name="Glass J.I."/>
            <person name="Rusch D."/>
            <person name="Podicherti R."/>
            <person name="Tsui H.-C.T."/>
            <person name="Winkler M.E."/>
        </authorList>
    </citation>
    <scope>NUCLEOTIDE SEQUENCE</scope>
</reference>
<proteinExistence type="predicted"/>
<name>A0A382L7L6_9ZZZZ</name>
<evidence type="ECO:0000313" key="8">
    <source>
        <dbReference type="EMBL" id="SVC32650.1"/>
    </source>
</evidence>
<dbReference type="PANTHER" id="PTHR35806">
    <property type="entry name" value="OXALOACETATE DECARBOXYLASE BETA CHAIN 2"/>
    <property type="match status" value="1"/>
</dbReference>
<dbReference type="AlphaFoldDB" id="A0A382L7L6"/>
<feature type="transmembrane region" description="Helical" evidence="7">
    <location>
        <begin position="17"/>
        <end position="36"/>
    </location>
</feature>
<dbReference type="PANTHER" id="PTHR35806:SF1">
    <property type="entry name" value="OXALOACETATE DECARBOXYLASE BETA CHAIN 2"/>
    <property type="match status" value="1"/>
</dbReference>
<feature type="transmembrane region" description="Helical" evidence="7">
    <location>
        <begin position="292"/>
        <end position="316"/>
    </location>
</feature>
<dbReference type="GO" id="GO:0016829">
    <property type="term" value="F:lyase activity"/>
    <property type="evidence" value="ECO:0007669"/>
    <property type="project" value="InterPro"/>
</dbReference>
<feature type="transmembrane region" description="Helical" evidence="7">
    <location>
        <begin position="75"/>
        <end position="103"/>
    </location>
</feature>